<protein>
    <submittedName>
        <fullName evidence="1">Uncharacterized protein</fullName>
    </submittedName>
</protein>
<proteinExistence type="predicted"/>
<comment type="caution">
    <text evidence="1">The sequence shown here is derived from an EMBL/GenBank/DDBJ whole genome shotgun (WGS) entry which is preliminary data.</text>
</comment>
<name>A0A3M0D6J8_9PROT</name>
<organism evidence="1 2">
    <name type="scientific">Eilatimonas milleporae</name>
    <dbReference type="NCBI Taxonomy" id="911205"/>
    <lineage>
        <taxon>Bacteria</taxon>
        <taxon>Pseudomonadati</taxon>
        <taxon>Pseudomonadota</taxon>
        <taxon>Alphaproteobacteria</taxon>
        <taxon>Kordiimonadales</taxon>
        <taxon>Kordiimonadaceae</taxon>
        <taxon>Eilatimonas</taxon>
    </lineage>
</organism>
<reference evidence="1 2" key="1">
    <citation type="submission" date="2018-10" db="EMBL/GenBank/DDBJ databases">
        <title>Genomic Encyclopedia of Archaeal and Bacterial Type Strains, Phase II (KMG-II): from individual species to whole genera.</title>
        <authorList>
            <person name="Goeker M."/>
        </authorList>
    </citation>
    <scope>NUCLEOTIDE SEQUENCE [LARGE SCALE GENOMIC DNA]</scope>
    <source>
        <strain evidence="1 2">DSM 25217</strain>
    </source>
</reference>
<keyword evidence="2" id="KW-1185">Reference proteome</keyword>
<dbReference type="RefSeq" id="WP_121937133.1">
    <property type="nucleotide sequence ID" value="NZ_REFR01000009.1"/>
</dbReference>
<accession>A0A3M0D6J8</accession>
<dbReference type="AlphaFoldDB" id="A0A3M0D6J8"/>
<dbReference type="EMBL" id="REFR01000009">
    <property type="protein sequence ID" value="RMB11903.1"/>
    <property type="molecule type" value="Genomic_DNA"/>
</dbReference>
<sequence length="116" mass="12855">MTAPQWPATLPAQKLGDRVPLGDNISRFTPDEGPDIIRRTATIPAGETEMTFALSRPQAQTLADFFTTDLMDGAKAFTGLVDALDRARRWRFLEPPVIQRSNNGLWDATCKLEVVP</sequence>
<dbReference type="OrthoDB" id="7858450at2"/>
<evidence type="ECO:0000313" key="1">
    <source>
        <dbReference type="EMBL" id="RMB11903.1"/>
    </source>
</evidence>
<gene>
    <name evidence="1" type="ORF">BXY39_0390</name>
</gene>
<evidence type="ECO:0000313" key="2">
    <source>
        <dbReference type="Proteomes" id="UP000271227"/>
    </source>
</evidence>
<dbReference type="InParanoid" id="A0A3M0D6J8"/>
<dbReference type="Proteomes" id="UP000271227">
    <property type="component" value="Unassembled WGS sequence"/>
</dbReference>